<comment type="similarity">
    <text evidence="3">Belongs to the methyl-accepting chemotaxis (MCP) protein family.</text>
</comment>
<dbReference type="PANTHER" id="PTHR43531">
    <property type="entry name" value="PROTEIN ICFG"/>
    <property type="match status" value="1"/>
</dbReference>
<dbReference type="Proteomes" id="UP000244060">
    <property type="component" value="Unassembled WGS sequence"/>
</dbReference>
<dbReference type="GO" id="GO:0007165">
    <property type="term" value="P:signal transduction"/>
    <property type="evidence" value="ECO:0007669"/>
    <property type="project" value="UniProtKB-KW"/>
</dbReference>
<dbReference type="Gene3D" id="1.10.287.950">
    <property type="entry name" value="Methyl-accepting chemotaxis protein"/>
    <property type="match status" value="1"/>
</dbReference>
<dbReference type="SUPFAM" id="SSF55785">
    <property type="entry name" value="PYP-like sensor domain (PAS domain)"/>
    <property type="match status" value="1"/>
</dbReference>
<dbReference type="PROSITE" id="PS50192">
    <property type="entry name" value="T_SNARE"/>
    <property type="match status" value="1"/>
</dbReference>
<keyword evidence="6" id="KW-0472">Membrane</keyword>
<dbReference type="InterPro" id="IPR051310">
    <property type="entry name" value="MCP_chemotaxis"/>
</dbReference>
<evidence type="ECO:0000256" key="1">
    <source>
        <dbReference type="ARBA" id="ARBA00004370"/>
    </source>
</evidence>
<comment type="caution">
    <text evidence="9">The sequence shown here is derived from an EMBL/GenBank/DDBJ whole genome shotgun (WGS) entry which is preliminary data.</text>
</comment>
<feature type="domain" description="T-SNARE coiled-coil homology" evidence="8">
    <location>
        <begin position="663"/>
        <end position="725"/>
    </location>
</feature>
<dbReference type="PRINTS" id="PR00260">
    <property type="entry name" value="CHEMTRNSDUCR"/>
</dbReference>
<keyword evidence="6" id="KW-0812">Transmembrane</keyword>
<name>A0A2T5KDQ8_9RHOB</name>
<evidence type="ECO:0000256" key="5">
    <source>
        <dbReference type="SAM" id="MobiDB-lite"/>
    </source>
</evidence>
<evidence type="ECO:0000256" key="4">
    <source>
        <dbReference type="PROSITE-ProRule" id="PRU00284"/>
    </source>
</evidence>
<dbReference type="PANTHER" id="PTHR43531:SF11">
    <property type="entry name" value="METHYL-ACCEPTING CHEMOTAXIS PROTEIN 3"/>
    <property type="match status" value="1"/>
</dbReference>
<feature type="compositionally biased region" description="Basic and acidic residues" evidence="5">
    <location>
        <begin position="777"/>
        <end position="786"/>
    </location>
</feature>
<proteinExistence type="inferred from homology"/>
<evidence type="ECO:0000313" key="9">
    <source>
        <dbReference type="EMBL" id="PTR20550.1"/>
    </source>
</evidence>
<feature type="compositionally biased region" description="Low complexity" evidence="5">
    <location>
        <begin position="749"/>
        <end position="775"/>
    </location>
</feature>
<dbReference type="GO" id="GO:0016020">
    <property type="term" value="C:membrane"/>
    <property type="evidence" value="ECO:0007669"/>
    <property type="project" value="UniProtKB-SubCell"/>
</dbReference>
<evidence type="ECO:0000256" key="3">
    <source>
        <dbReference type="ARBA" id="ARBA00029447"/>
    </source>
</evidence>
<feature type="region of interest" description="Disordered" evidence="5">
    <location>
        <begin position="749"/>
        <end position="786"/>
    </location>
</feature>
<evidence type="ECO:0000256" key="6">
    <source>
        <dbReference type="SAM" id="Phobius"/>
    </source>
</evidence>
<organism evidence="9 10">
    <name type="scientific">Cereibacter azotoformans</name>
    <dbReference type="NCBI Taxonomy" id="43057"/>
    <lineage>
        <taxon>Bacteria</taxon>
        <taxon>Pseudomonadati</taxon>
        <taxon>Pseudomonadota</taxon>
        <taxon>Alphaproteobacteria</taxon>
        <taxon>Rhodobacterales</taxon>
        <taxon>Paracoccaceae</taxon>
        <taxon>Cereibacter</taxon>
    </lineage>
</organism>
<dbReference type="InterPro" id="IPR004090">
    <property type="entry name" value="Chemotax_Me-accpt_rcpt"/>
</dbReference>
<dbReference type="GO" id="GO:0006935">
    <property type="term" value="P:chemotaxis"/>
    <property type="evidence" value="ECO:0007669"/>
    <property type="project" value="UniProtKB-KW"/>
</dbReference>
<dbReference type="CDD" id="cd11386">
    <property type="entry name" value="MCP_signal"/>
    <property type="match status" value="1"/>
</dbReference>
<evidence type="ECO:0000259" key="7">
    <source>
        <dbReference type="PROSITE" id="PS50111"/>
    </source>
</evidence>
<dbReference type="InterPro" id="IPR035965">
    <property type="entry name" value="PAS-like_dom_sf"/>
</dbReference>
<dbReference type="FunFam" id="1.10.287.950:FF:000001">
    <property type="entry name" value="Methyl-accepting chemotaxis sensory transducer"/>
    <property type="match status" value="1"/>
</dbReference>
<gene>
    <name evidence="9" type="ORF">C8J28_102317</name>
</gene>
<feature type="transmembrane region" description="Helical" evidence="6">
    <location>
        <begin position="160"/>
        <end position="182"/>
    </location>
</feature>
<keyword evidence="2" id="KW-0145">Chemotaxis</keyword>
<dbReference type="InterPro" id="IPR004089">
    <property type="entry name" value="MCPsignal_dom"/>
</dbReference>
<evidence type="ECO:0000259" key="8">
    <source>
        <dbReference type="PROSITE" id="PS50192"/>
    </source>
</evidence>
<keyword evidence="6" id="KW-1133">Transmembrane helix</keyword>
<dbReference type="EMBL" id="QAOT01000002">
    <property type="protein sequence ID" value="PTR20550.1"/>
    <property type="molecule type" value="Genomic_DNA"/>
</dbReference>
<dbReference type="SMART" id="SM00283">
    <property type="entry name" value="MA"/>
    <property type="match status" value="1"/>
</dbReference>
<keyword evidence="4" id="KW-0807">Transducer</keyword>
<keyword evidence="10" id="KW-1185">Reference proteome</keyword>
<sequence length="786" mass="83680">MKSTDMLHRERMSPSVVLLLGAVLPLAMGGAIAFHLADKQVSLLSARNAETIAQVVANEGRAALAFRDGRRLTMLFETTANAIAKPGLIGIAMDSEGRPIVHSSSEIPDVLHDLATEAMASQRMITDGSVVAIPAQRDGDGSPIGVIALSLSPSVDWRDFYPSLIILLCSLVIFTGTLTFVWQRLRARHVALENLLKQACASGNDPAMLRRLGQEHPLQGEHLLALSASIQNTRERMASLQLHASAFEALDVPWLLADQENTISACNAAASQLAERDAETLVGQTLSVVDARLLELTASEKSKSTLLHISGRPTAAHFRSVADTGYKIVVLIDQSRSAHLEYLLKAIKTSMTCAEYDDNDMLVNASTDFKQLFGSSTSSIASLVGDSVTASHLIERVHLEKSTRHKFEQDMTDGDTKDITLNMISIPDGGLLVFADSITLVKEARPIDLSNLVEFLQLVFSQLAEGNLSCRFKEPLPVPLDRLRPYLNGAIGGLASLIDDAVSSAESIRDEAHDISSAAQSLAQRTESTAATLEQTAAALDSLTLSVRAAAEGAAEADRVVSDAKANAEQSGHVVIETVAAMDAIATSSDKITSIVKVIDDIAFQTNLLALNAGVEAARAGDAGRGFAVVASEVRALAQRSSEAAREITDLILKSGSQVKRGVDLVGKTGQALQEIVSSVSEISDLVSDIAVSSRRQSASLAEINSAVNNLDQSTQQNAARLEEATAASESLTHSAVLLLDAMRRFTTETSNTTSVQTGALTRRPPPRAAGALARSMDAKNGWEDF</sequence>
<dbReference type="InterPro" id="IPR000727">
    <property type="entry name" value="T_SNARE_dom"/>
</dbReference>
<accession>A0A2T5KDQ8</accession>
<feature type="domain" description="Methyl-accepting transducer" evidence="7">
    <location>
        <begin position="504"/>
        <end position="733"/>
    </location>
</feature>
<reference evidence="9 10" key="1">
    <citation type="submission" date="2018-04" db="EMBL/GenBank/DDBJ databases">
        <title>Genomic Encyclopedia of Type Strains, Phase III (KMG-III): the genomes of soil and plant-associated and newly described type strains.</title>
        <authorList>
            <person name="Whitman W."/>
        </authorList>
    </citation>
    <scope>NUCLEOTIDE SEQUENCE [LARGE SCALE GENOMIC DNA]</scope>
    <source>
        <strain evidence="9 10">KA25</strain>
    </source>
</reference>
<dbReference type="GO" id="GO:0004888">
    <property type="term" value="F:transmembrane signaling receptor activity"/>
    <property type="evidence" value="ECO:0007669"/>
    <property type="project" value="InterPro"/>
</dbReference>
<dbReference type="AlphaFoldDB" id="A0A2T5KDQ8"/>
<dbReference type="RefSeq" id="WP_236860527.1">
    <property type="nucleotide sequence ID" value="NZ_QAOT01000002.1"/>
</dbReference>
<comment type="subcellular location">
    <subcellularLocation>
        <location evidence="1">Membrane</location>
    </subcellularLocation>
</comment>
<evidence type="ECO:0000313" key="10">
    <source>
        <dbReference type="Proteomes" id="UP000244060"/>
    </source>
</evidence>
<evidence type="ECO:0000256" key="2">
    <source>
        <dbReference type="ARBA" id="ARBA00022500"/>
    </source>
</evidence>
<dbReference type="SUPFAM" id="SSF58104">
    <property type="entry name" value="Methyl-accepting chemotaxis protein (MCP) signaling domain"/>
    <property type="match status" value="1"/>
</dbReference>
<protein>
    <submittedName>
        <fullName evidence="9">Methyl-accepting chemotaxis protein</fullName>
    </submittedName>
</protein>
<dbReference type="PROSITE" id="PS50111">
    <property type="entry name" value="CHEMOTAXIS_TRANSDUC_2"/>
    <property type="match status" value="1"/>
</dbReference>
<dbReference type="Pfam" id="PF00015">
    <property type="entry name" value="MCPsignal"/>
    <property type="match status" value="1"/>
</dbReference>